<name>A0A1B0G0J5_GLOMM</name>
<reference evidence="2" key="1">
    <citation type="submission" date="2020-05" db="UniProtKB">
        <authorList>
            <consortium name="EnsemblMetazoa"/>
        </authorList>
    </citation>
    <scope>IDENTIFICATION</scope>
    <source>
        <strain evidence="2">Yale</strain>
    </source>
</reference>
<evidence type="ECO:0000313" key="3">
    <source>
        <dbReference type="Proteomes" id="UP000092444"/>
    </source>
</evidence>
<dbReference type="SUPFAM" id="SSF54403">
    <property type="entry name" value="Cystatin/monellin"/>
    <property type="match status" value="1"/>
</dbReference>
<evidence type="ECO:0000313" key="2">
    <source>
        <dbReference type="EnsemblMetazoa" id="GMOY006765-PA"/>
    </source>
</evidence>
<dbReference type="EnsemblMetazoa" id="GMOY006765-RA">
    <property type="protein sequence ID" value="GMOY006765-PA"/>
    <property type="gene ID" value="GMOY006765"/>
</dbReference>
<dbReference type="InterPro" id="IPR046350">
    <property type="entry name" value="Cystatin_sf"/>
</dbReference>
<dbReference type="VEuPathDB" id="VectorBase:GMOY006765"/>
<protein>
    <recommendedName>
        <fullName evidence="4">Cystatin domain-containing protein</fullName>
    </recommendedName>
</protein>
<proteinExistence type="predicted"/>
<evidence type="ECO:0008006" key="4">
    <source>
        <dbReference type="Google" id="ProtNLM"/>
    </source>
</evidence>
<evidence type="ECO:0000256" key="1">
    <source>
        <dbReference type="SAM" id="SignalP"/>
    </source>
</evidence>
<dbReference type="Proteomes" id="UP000092444">
    <property type="component" value="Unassembled WGS sequence"/>
</dbReference>
<keyword evidence="1" id="KW-0732">Signal</keyword>
<feature type="signal peptide" evidence="1">
    <location>
        <begin position="1"/>
        <end position="28"/>
    </location>
</feature>
<organism evidence="2 3">
    <name type="scientific">Glossina morsitans morsitans</name>
    <name type="common">Savannah tsetse fly</name>
    <dbReference type="NCBI Taxonomy" id="37546"/>
    <lineage>
        <taxon>Eukaryota</taxon>
        <taxon>Metazoa</taxon>
        <taxon>Ecdysozoa</taxon>
        <taxon>Arthropoda</taxon>
        <taxon>Hexapoda</taxon>
        <taxon>Insecta</taxon>
        <taxon>Pterygota</taxon>
        <taxon>Neoptera</taxon>
        <taxon>Endopterygota</taxon>
        <taxon>Diptera</taxon>
        <taxon>Brachycera</taxon>
        <taxon>Muscomorpha</taxon>
        <taxon>Hippoboscoidea</taxon>
        <taxon>Glossinidae</taxon>
        <taxon>Glossina</taxon>
    </lineage>
</organism>
<feature type="chain" id="PRO_5008407791" description="Cystatin domain-containing protein" evidence="1">
    <location>
        <begin position="29"/>
        <end position="260"/>
    </location>
</feature>
<accession>A0A1B0G0J5</accession>
<keyword evidence="3" id="KW-1185">Reference proteome</keyword>
<sequence>MPDPMKNTMLFCKLFVLTILTFASGLEATVDRSGDVTEIENLNEVTKVLENSLSKLATGEGPKYKLSKLHSAMEGRGVYGKAYYIDADLIDESGKTKMCSLSTWSTYDSNEIKITFRCDGEQNCYVKEGNNRKMFLIKAFAITILIAALAYHSVSKPTEGGPTNYETDEELLNETAKVLENSLNKLAANDGPHYKLTKMHGAIRGLGLFGNLYGMKADLADENGESKMCSIEIWSPGEKPEVQVTFECEGEEKLVKTHEK</sequence>
<dbReference type="EMBL" id="CCAG010011761">
    <property type="status" value="NOT_ANNOTATED_CDS"/>
    <property type="molecule type" value="Genomic_DNA"/>
</dbReference>
<dbReference type="AlphaFoldDB" id="A0A1B0G0J5"/>